<feature type="transmembrane region" description="Helical" evidence="1">
    <location>
        <begin position="119"/>
        <end position="140"/>
    </location>
</feature>
<dbReference type="AlphaFoldDB" id="A0A385YU37"/>
<feature type="transmembrane region" description="Helical" evidence="1">
    <location>
        <begin position="60"/>
        <end position="83"/>
    </location>
</feature>
<protein>
    <submittedName>
        <fullName evidence="2">ABC transporter permease</fullName>
    </submittedName>
</protein>
<feature type="transmembrane region" description="Helical" evidence="1">
    <location>
        <begin position="252"/>
        <end position="271"/>
    </location>
</feature>
<feature type="transmembrane region" description="Helical" evidence="1">
    <location>
        <begin position="181"/>
        <end position="201"/>
    </location>
</feature>
<dbReference type="KEGG" id="paek:D3873_04015"/>
<dbReference type="Pfam" id="PF12679">
    <property type="entry name" value="ABC2_membrane_2"/>
    <property type="match status" value="1"/>
</dbReference>
<dbReference type="EMBL" id="CP032418">
    <property type="protein sequence ID" value="AYC29082.1"/>
    <property type="molecule type" value="Genomic_DNA"/>
</dbReference>
<evidence type="ECO:0000313" key="3">
    <source>
        <dbReference type="Proteomes" id="UP000265725"/>
    </source>
</evidence>
<feature type="transmembrane region" description="Helical" evidence="1">
    <location>
        <begin position="24"/>
        <end position="48"/>
    </location>
</feature>
<keyword evidence="1" id="KW-0472">Membrane</keyword>
<dbReference type="Proteomes" id="UP000265725">
    <property type="component" value="Chromosome"/>
</dbReference>
<dbReference type="OrthoDB" id="9815855at2"/>
<dbReference type="GO" id="GO:0005886">
    <property type="term" value="C:plasma membrane"/>
    <property type="evidence" value="ECO:0007669"/>
    <property type="project" value="UniProtKB-SubCell"/>
</dbReference>
<evidence type="ECO:0000313" key="2">
    <source>
        <dbReference type="EMBL" id="AYC29082.1"/>
    </source>
</evidence>
<evidence type="ECO:0000256" key="1">
    <source>
        <dbReference type="SAM" id="Phobius"/>
    </source>
</evidence>
<organism evidence="2 3">
    <name type="scientific">Paenisporosarcina cavernae</name>
    <dbReference type="NCBI Taxonomy" id="2320858"/>
    <lineage>
        <taxon>Bacteria</taxon>
        <taxon>Bacillati</taxon>
        <taxon>Bacillota</taxon>
        <taxon>Bacilli</taxon>
        <taxon>Bacillales</taxon>
        <taxon>Caryophanaceae</taxon>
        <taxon>Paenisporosarcina</taxon>
    </lineage>
</organism>
<keyword evidence="1" id="KW-1133">Transmembrane helix</keyword>
<gene>
    <name evidence="2" type="ORF">D3873_04015</name>
</gene>
<reference evidence="3" key="1">
    <citation type="submission" date="2018-09" db="EMBL/GenBank/DDBJ databases">
        <authorList>
            <person name="Zhu H."/>
        </authorList>
    </citation>
    <scope>NUCLEOTIDE SEQUENCE [LARGE SCALE GENOMIC DNA]</scope>
    <source>
        <strain evidence="3">K2R23-3</strain>
    </source>
</reference>
<dbReference type="GO" id="GO:0140359">
    <property type="term" value="F:ABC-type transporter activity"/>
    <property type="evidence" value="ECO:0007669"/>
    <property type="project" value="InterPro"/>
</dbReference>
<keyword evidence="3" id="KW-1185">Reference proteome</keyword>
<dbReference type="RefSeq" id="WP_119882823.1">
    <property type="nucleotide sequence ID" value="NZ_CP032418.1"/>
</dbReference>
<proteinExistence type="predicted"/>
<keyword evidence="1" id="KW-0812">Transmembrane</keyword>
<dbReference type="PANTHER" id="PTHR43471:SF12">
    <property type="entry name" value="HYPOTHETICAL MEMBRANE PROTEIN, CONSERVED"/>
    <property type="match status" value="1"/>
</dbReference>
<feature type="transmembrane region" description="Helical" evidence="1">
    <location>
        <begin position="146"/>
        <end position="169"/>
    </location>
</feature>
<sequence length="281" mass="31366">MKELLLSPVLVKEWKLRFRNMKSFIGIVFYLIAMSIFVFGFIFLNTQFTGSGFFSPDQSFILFSVLTFIQLGLIVFITPGLTAGTISTEREKQTLNILLTTSQSSGQIIGGKLSSSISFLLLILVAGLPIYSLVFLFGGISPSQLGLIFIYFFVTMLAIGSIGVFFSTVTRKTIVSMISTYGAMIFFVGITAFFFLLSIQMNQMTGVPTTKPLPIAHFWASINPGITIFTLLNPVMEAQMKDMTRIDFPLRYGFLLFYLVLTVVMVFLSIVNLRVRAKKSK</sequence>
<dbReference type="PANTHER" id="PTHR43471">
    <property type="entry name" value="ABC TRANSPORTER PERMEASE"/>
    <property type="match status" value="1"/>
</dbReference>
<accession>A0A385YU37</accession>
<feature type="transmembrane region" description="Helical" evidence="1">
    <location>
        <begin position="213"/>
        <end position="232"/>
    </location>
</feature>
<name>A0A385YU37_9BACL</name>